<evidence type="ECO:0000313" key="3">
    <source>
        <dbReference type="EMBL" id="NMM62209.1"/>
    </source>
</evidence>
<comment type="caution">
    <text evidence="3">The sequence shown here is derived from an EMBL/GenBank/DDBJ whole genome shotgun (WGS) entry which is preliminary data.</text>
</comment>
<evidence type="ECO:0008006" key="5">
    <source>
        <dbReference type="Google" id="ProtNLM"/>
    </source>
</evidence>
<dbReference type="Pfam" id="PF06527">
    <property type="entry name" value="TniQ"/>
    <property type="match status" value="1"/>
</dbReference>
<name>A0A7Y0EET5_9CLOT</name>
<protein>
    <recommendedName>
        <fullName evidence="5">Tn7-like transposition protein D</fullName>
    </recommendedName>
</protein>
<evidence type="ECO:0000259" key="1">
    <source>
        <dbReference type="Pfam" id="PF06527"/>
    </source>
</evidence>
<dbReference type="Pfam" id="PF15978">
    <property type="entry name" value="TnsD"/>
    <property type="match status" value="1"/>
</dbReference>
<feature type="domain" description="Transposon Tn7 transposition protein TnsD C-terminal" evidence="2">
    <location>
        <begin position="197"/>
        <end position="549"/>
    </location>
</feature>
<dbReference type="InterPro" id="IPR032750">
    <property type="entry name" value="TnsD_C"/>
</dbReference>
<keyword evidence="4" id="KW-1185">Reference proteome</keyword>
<organism evidence="3 4">
    <name type="scientific">Clostridium muellerianum</name>
    <dbReference type="NCBI Taxonomy" id="2716538"/>
    <lineage>
        <taxon>Bacteria</taxon>
        <taxon>Bacillati</taxon>
        <taxon>Bacillota</taxon>
        <taxon>Clostridia</taxon>
        <taxon>Eubacteriales</taxon>
        <taxon>Clostridiaceae</taxon>
        <taxon>Clostridium</taxon>
    </lineage>
</organism>
<proteinExistence type="predicted"/>
<dbReference type="AlphaFoldDB" id="A0A7Y0EET5"/>
<evidence type="ECO:0000259" key="2">
    <source>
        <dbReference type="Pfam" id="PF15978"/>
    </source>
</evidence>
<reference evidence="3 4" key="1">
    <citation type="submission" date="2020-06" db="EMBL/GenBank/DDBJ databases">
        <title>Complete Genome Sequence of Clostridium muelleri sp. nov. P21T, an Acid-Alcohol Producing Acetogen Isolated from Old Hay.</title>
        <authorList>
            <person name="Duncan K.E."/>
            <person name="Tanner R.S."/>
        </authorList>
    </citation>
    <scope>NUCLEOTIDE SEQUENCE [LARGE SCALE GENOMIC DNA]</scope>
    <source>
        <strain evidence="3 4">P21</strain>
    </source>
</reference>
<dbReference type="RefSeq" id="WP_169296817.1">
    <property type="nucleotide sequence ID" value="NZ_JABBNI010000011.1"/>
</dbReference>
<gene>
    <name evidence="3" type="ORF">HBE96_05820</name>
</gene>
<feature type="domain" description="TniQ" evidence="1">
    <location>
        <begin position="5"/>
        <end position="159"/>
    </location>
</feature>
<sequence length="616" mass="73098">MIDFFTDPYPEELISSVCARYDYYIGNVNKKDTLMELFGKRDIASFKLFPSRLGYLEKQLSNKTYTSDYFIYNHTVVPLYLPFITKSKQIEVINLMKSEGSSAIYHILGISTGDIKTIKGYRYCPECVKSDESMFGEPYFHTYHQLQGVMVCHKHGCLLQEYNVEPSSRFIRLDINRLNSIKPMFYEKGINEMLIKIAKAAYFILTLPYLEYSVEDIKHKLMILLNRKNYITHKNKIRQNKLINDFSSYYGHVILQLLNSKINDIKVNWIRNIAQNRGSVVNPLRYILLILFLTNDDIKMFFKVQEDENPFGKGPWPCLNPISEHYLEKVIDKCEIENGYRSNIPKGIFKCKCGYVYTRTGRDISEEDMFRKSKVIERGEKWKIEFVKHLEQSNYNVSYTSKKMGCSKVYVKGYIERQGFITQEEVAQRRKKDNFIEYSNQIINYMKSNPNCLREDIRLNLKKQVSWFKNNNPKWLEDNLPKPTKRFKLNLNRISYEELDKETLKSVKIKYKELISLEKPKRITLSIIEDSLNFKLYTRIHNLPKTKKYFDEILETVDEFRLRRVKIFCDKLYKNEIKTTKSYIIGKTGILKKQISNELMEQINEIIDDYLKKIIK</sequence>
<evidence type="ECO:0000313" key="4">
    <source>
        <dbReference type="Proteomes" id="UP000537131"/>
    </source>
</evidence>
<dbReference type="Proteomes" id="UP000537131">
    <property type="component" value="Unassembled WGS sequence"/>
</dbReference>
<accession>A0A7Y0EET5</accession>
<dbReference type="InterPro" id="IPR009492">
    <property type="entry name" value="TniQ"/>
</dbReference>
<dbReference type="EMBL" id="JABBNI010000011">
    <property type="protein sequence ID" value="NMM62209.1"/>
    <property type="molecule type" value="Genomic_DNA"/>
</dbReference>